<dbReference type="Proteomes" id="UP001519460">
    <property type="component" value="Unassembled WGS sequence"/>
</dbReference>
<keyword evidence="3" id="KW-1185">Reference proteome</keyword>
<feature type="transmembrane region" description="Helical" evidence="1">
    <location>
        <begin position="109"/>
        <end position="133"/>
    </location>
</feature>
<name>A0ABD0M0S8_9CAEN</name>
<organism evidence="2 3">
    <name type="scientific">Batillaria attramentaria</name>
    <dbReference type="NCBI Taxonomy" id="370345"/>
    <lineage>
        <taxon>Eukaryota</taxon>
        <taxon>Metazoa</taxon>
        <taxon>Spiralia</taxon>
        <taxon>Lophotrochozoa</taxon>
        <taxon>Mollusca</taxon>
        <taxon>Gastropoda</taxon>
        <taxon>Caenogastropoda</taxon>
        <taxon>Sorbeoconcha</taxon>
        <taxon>Cerithioidea</taxon>
        <taxon>Batillariidae</taxon>
        <taxon>Batillaria</taxon>
    </lineage>
</organism>
<accession>A0ABD0M0S8</accession>
<comment type="caution">
    <text evidence="2">The sequence shown here is derived from an EMBL/GenBank/DDBJ whole genome shotgun (WGS) entry which is preliminary data.</text>
</comment>
<evidence type="ECO:0000313" key="2">
    <source>
        <dbReference type="EMBL" id="KAK7505520.1"/>
    </source>
</evidence>
<keyword evidence="1" id="KW-1133">Transmembrane helix</keyword>
<evidence type="ECO:0000313" key="3">
    <source>
        <dbReference type="Proteomes" id="UP001519460"/>
    </source>
</evidence>
<reference evidence="2 3" key="1">
    <citation type="journal article" date="2023" name="Sci. Data">
        <title>Genome assembly of the Korean intertidal mud-creeper Batillaria attramentaria.</title>
        <authorList>
            <person name="Patra A.K."/>
            <person name="Ho P.T."/>
            <person name="Jun S."/>
            <person name="Lee S.J."/>
            <person name="Kim Y."/>
            <person name="Won Y.J."/>
        </authorList>
    </citation>
    <scope>NUCLEOTIDE SEQUENCE [LARGE SCALE GENOMIC DNA]</scope>
    <source>
        <strain evidence="2">Wonlab-2016</strain>
    </source>
</reference>
<dbReference type="AlphaFoldDB" id="A0ABD0M0S8"/>
<evidence type="ECO:0000256" key="1">
    <source>
        <dbReference type="SAM" id="Phobius"/>
    </source>
</evidence>
<gene>
    <name evidence="2" type="ORF">BaRGS_00003265</name>
</gene>
<protein>
    <submittedName>
        <fullName evidence="2">Uncharacterized protein</fullName>
    </submittedName>
</protein>
<keyword evidence="1" id="KW-0812">Transmembrane</keyword>
<dbReference type="EMBL" id="JACVVK020000010">
    <property type="protein sequence ID" value="KAK7505520.1"/>
    <property type="molecule type" value="Genomic_DNA"/>
</dbReference>
<proteinExistence type="predicted"/>
<sequence length="153" mass="17549">MSACLPRLYLHLPKVLQLWNSATTHWLHQNHFSSGVVLCTSSPTNTYKQTEGYWEQTNSAVACRVYLDCPYRAVNGRRLRRFCLRGWSDGGSEIAVVVGGGEGWRFSPLFGQIAGLAFCCRAYSLFVCIMFWYRLLSKQLPLFANYKRTYCLE</sequence>
<keyword evidence="1" id="KW-0472">Membrane</keyword>